<dbReference type="SUPFAM" id="SSF53032">
    <property type="entry name" value="tRNA-intron endonuclease catalytic domain-like"/>
    <property type="match status" value="1"/>
</dbReference>
<dbReference type="InterPro" id="IPR008728">
    <property type="entry name" value="Elongator_complex_protein_4"/>
</dbReference>
<dbReference type="GO" id="GO:0000379">
    <property type="term" value="P:tRNA-type intron splice site recognition and cleavage"/>
    <property type="evidence" value="ECO:0007669"/>
    <property type="project" value="TreeGrafter"/>
</dbReference>
<evidence type="ECO:0000313" key="13">
    <source>
        <dbReference type="Proteomes" id="UP000070121"/>
    </source>
</evidence>
<accession>A0A135UGU8</accession>
<dbReference type="Pfam" id="PF01974">
    <property type="entry name" value="tRNA_int_endo"/>
    <property type="match status" value="1"/>
</dbReference>
<keyword evidence="12" id="KW-0378">Hydrolase</keyword>
<dbReference type="GO" id="GO:0033588">
    <property type="term" value="C:elongator holoenzyme complex"/>
    <property type="evidence" value="ECO:0007669"/>
    <property type="project" value="InterPro"/>
</dbReference>
<dbReference type="AlphaFoldDB" id="A0A135UGU8"/>
<dbReference type="GO" id="GO:0003676">
    <property type="term" value="F:nucleic acid binding"/>
    <property type="evidence" value="ECO:0007669"/>
    <property type="project" value="InterPro"/>
</dbReference>
<organism evidence="12 13">
    <name type="scientific">Colletotrichum salicis</name>
    <dbReference type="NCBI Taxonomy" id="1209931"/>
    <lineage>
        <taxon>Eukaryota</taxon>
        <taxon>Fungi</taxon>
        <taxon>Dikarya</taxon>
        <taxon>Ascomycota</taxon>
        <taxon>Pezizomycotina</taxon>
        <taxon>Sordariomycetes</taxon>
        <taxon>Hypocreomycetidae</taxon>
        <taxon>Glomerellales</taxon>
        <taxon>Glomerellaceae</taxon>
        <taxon>Colletotrichum</taxon>
        <taxon>Colletotrichum acutatum species complex</taxon>
    </lineage>
</organism>
<reference evidence="12 13" key="1">
    <citation type="submission" date="2014-02" db="EMBL/GenBank/DDBJ databases">
        <title>The genome sequence of Colletotrichum salicis CBS 607.94.</title>
        <authorList>
            <person name="Baroncelli R."/>
            <person name="Thon M.R."/>
        </authorList>
    </citation>
    <scope>NUCLEOTIDE SEQUENCE [LARGE SCALE GENOMIC DNA]</scope>
    <source>
        <strain evidence="12 13">CBS 607.94</strain>
    </source>
</reference>
<dbReference type="InterPro" id="IPR011856">
    <property type="entry name" value="tRNA_endonuc-like_dom_sf"/>
</dbReference>
<feature type="region of interest" description="Disordered" evidence="9">
    <location>
        <begin position="351"/>
        <end position="429"/>
    </location>
</feature>
<evidence type="ECO:0000256" key="6">
    <source>
        <dbReference type="ARBA" id="ARBA00059865"/>
    </source>
</evidence>
<dbReference type="GO" id="GO:0002098">
    <property type="term" value="P:tRNA wobble uridine modification"/>
    <property type="evidence" value="ECO:0007669"/>
    <property type="project" value="InterPro"/>
</dbReference>
<comment type="function">
    <text evidence="6">Constitutes one of the two catalytic subunit of the tRNA-splicing endonuclease complex, a complex responsible for identification and cleavage of the splice sites in pre-tRNA. It cleaves pre-tRNA at the 5'- and 3'-splice sites to release the intron. The products are an intron and two tRNA half-molecules bearing 2',3'-cyclic phosphate and 5'-OH termini. There are no conserved sequences at the splice sites, but the intron is invariably located at the same site in the gene, placing the splice sites an invariant distance from the constant structural features of the tRNA body. It probably carries the active site for 3'-splice site cleavage.</text>
</comment>
<keyword evidence="13" id="KW-1185">Reference proteome</keyword>
<keyword evidence="12" id="KW-0255">Endonuclease</keyword>
<dbReference type="Gene3D" id="3.40.1350.10">
    <property type="match status" value="1"/>
</dbReference>
<evidence type="ECO:0000256" key="8">
    <source>
        <dbReference type="ARBA" id="ARBA00076724"/>
    </source>
</evidence>
<evidence type="ECO:0000313" key="12">
    <source>
        <dbReference type="EMBL" id="KXH59604.1"/>
    </source>
</evidence>
<comment type="catalytic activity">
    <reaction evidence="5">
        <text>pretRNA = a 3'-half-tRNA molecule with a 5'-OH end + a 5'-half-tRNA molecule with a 2',3'-cyclic phosphate end + an intron with a 2',3'-cyclic phosphate and a 5'-hydroxyl terminus.</text>
        <dbReference type="EC" id="4.6.1.16"/>
    </reaction>
</comment>
<dbReference type="GO" id="GO:0000213">
    <property type="term" value="F:tRNA-intron lyase activity"/>
    <property type="evidence" value="ECO:0007669"/>
    <property type="project" value="UniProtKB-EC"/>
</dbReference>
<evidence type="ECO:0000256" key="3">
    <source>
        <dbReference type="ARBA" id="ARBA00022694"/>
    </source>
</evidence>
<evidence type="ECO:0000259" key="11">
    <source>
        <dbReference type="Pfam" id="PF26577"/>
    </source>
</evidence>
<keyword evidence="12" id="KW-0540">Nuclease</keyword>
<proteinExistence type="inferred from homology"/>
<name>A0A135UGU8_9PEZI</name>
<comment type="similarity">
    <text evidence="1">Belongs to the tRNA-intron endonuclease family.</text>
</comment>
<dbReference type="FunFam" id="3.40.1350.10:FF:000008">
    <property type="entry name" value="tRNA-splicing endonuclease subunit Sen34"/>
    <property type="match status" value="1"/>
</dbReference>
<evidence type="ECO:0000259" key="10">
    <source>
        <dbReference type="Pfam" id="PF01974"/>
    </source>
</evidence>
<keyword evidence="3" id="KW-0819">tRNA processing</keyword>
<protein>
    <recommendedName>
        <fullName evidence="2">tRNA-intron lyase</fullName>
        <ecNumber evidence="2">4.6.1.16</ecNumber>
    </recommendedName>
    <alternativeName>
        <fullName evidence="7 8">tRNA-intron endonuclease SEN34</fullName>
    </alternativeName>
</protein>
<dbReference type="UniPathway" id="UPA00988"/>
<feature type="region of interest" description="Disordered" evidence="9">
    <location>
        <begin position="1"/>
        <end position="49"/>
    </location>
</feature>
<dbReference type="InterPro" id="IPR006677">
    <property type="entry name" value="tRNA_intron_Endonuc_cat-like"/>
</dbReference>
<dbReference type="InterPro" id="IPR036167">
    <property type="entry name" value="tRNA_intron_Endo_cat-like_sf"/>
</dbReference>
<dbReference type="InterPro" id="IPR027417">
    <property type="entry name" value="P-loop_NTPase"/>
</dbReference>
<feature type="domain" description="tRNA intron endonuclease catalytic" evidence="10">
    <location>
        <begin position="441"/>
        <end position="507"/>
    </location>
</feature>
<evidence type="ECO:0000256" key="1">
    <source>
        <dbReference type="ARBA" id="ARBA00008078"/>
    </source>
</evidence>
<evidence type="ECO:0000256" key="5">
    <source>
        <dbReference type="ARBA" id="ARBA00034031"/>
    </source>
</evidence>
<dbReference type="Proteomes" id="UP000070121">
    <property type="component" value="Unassembled WGS sequence"/>
</dbReference>
<dbReference type="EC" id="4.6.1.16" evidence="2"/>
<dbReference type="Pfam" id="PF05625">
    <property type="entry name" value="PAXNEB"/>
    <property type="match status" value="1"/>
</dbReference>
<evidence type="ECO:0000256" key="7">
    <source>
        <dbReference type="ARBA" id="ARBA00075884"/>
    </source>
</evidence>
<dbReference type="Gene3D" id="3.40.50.300">
    <property type="entry name" value="P-loop containing nucleotide triphosphate hydrolases"/>
    <property type="match status" value="1"/>
</dbReference>
<dbReference type="PANTHER" id="PTHR13070">
    <property type="entry name" value="TRNA-SPLICING ENDONUCLEASE SUBUNIT SEN34-RELATED"/>
    <property type="match status" value="1"/>
</dbReference>
<dbReference type="Pfam" id="PF26577">
    <property type="entry name" value="TSEN34_N"/>
    <property type="match status" value="1"/>
</dbReference>
<dbReference type="OrthoDB" id="48041at2759"/>
<dbReference type="STRING" id="1209931.A0A135UGU8"/>
<gene>
    <name evidence="12" type="ORF">CSAL01_04360</name>
</gene>
<dbReference type="GO" id="GO:0005634">
    <property type="term" value="C:nucleus"/>
    <property type="evidence" value="ECO:0007669"/>
    <property type="project" value="UniProtKB-ARBA"/>
</dbReference>
<sequence>MSFRKKNVVLGSSARGPIREPIAPKQEALPPAGTRSSPLDGRPTTSTGTASLDQLLAGHAGLPLGYSILVEESGTTDFSGVLLRYYAAEGLVQGQQVHVLGPTDAWRGELPGLGKASGSSKKKSAPVSDEKMKIAWRYESLGNNAGPRTNNNGPAGTTEVFCHSFDLGKRLQPSDIKGELHATPSTAAMSWLQPSGPASFSPLETFITNVSAKLKVSPPNTKTRADPKTVPRLGTMAAALADPSVPPVRISKIADRYLVFDAEDVATIRRSHNICSVLVGTTPQNPTQNVFLSLPLELLPEEASVLIENKVGRLVQEASHHLSSLGSPDKATRQAYIALLKERRSKAQKLLAEDQAKKAATEQTRRNKGAKPAVVSQAKPSPEVDDDSLFGGVVPDKSSKPRDGVDAKPSLAVTPTTSEGLMPSGEVEEAVPQPLAGPLHQHLQSRGYFMTPGLRFGANYSVYPGDPLRYHAHFLATNYDWDEKIPMLDIVGSGRLGTSVKKGFLFGGEVPDMNSDAKQVRAFCVEWAGM</sequence>
<feature type="compositionally biased region" description="Basic and acidic residues" evidence="9">
    <location>
        <begin position="351"/>
        <end position="365"/>
    </location>
</feature>
<feature type="domain" description="TSEN34 N-terminal" evidence="11">
    <location>
        <begin position="248"/>
        <end position="316"/>
    </location>
</feature>
<evidence type="ECO:0000256" key="4">
    <source>
        <dbReference type="ARBA" id="ARBA00023239"/>
    </source>
</evidence>
<dbReference type="PANTHER" id="PTHR13070:SF0">
    <property type="entry name" value="TRNA-SPLICING ENDONUCLEASE SUBUNIT SEN34"/>
    <property type="match status" value="1"/>
</dbReference>
<keyword evidence="4" id="KW-0456">Lyase</keyword>
<dbReference type="CDD" id="cd22363">
    <property type="entry name" value="tRNA-intron_lyase_C"/>
    <property type="match status" value="1"/>
</dbReference>
<dbReference type="EMBL" id="JFFI01001484">
    <property type="protein sequence ID" value="KXH59604.1"/>
    <property type="molecule type" value="Genomic_DNA"/>
</dbReference>
<feature type="compositionally biased region" description="Basic and acidic residues" evidence="9">
    <location>
        <begin position="397"/>
        <end position="406"/>
    </location>
</feature>
<evidence type="ECO:0000256" key="9">
    <source>
        <dbReference type="SAM" id="MobiDB-lite"/>
    </source>
</evidence>
<evidence type="ECO:0000256" key="2">
    <source>
        <dbReference type="ARBA" id="ARBA00012573"/>
    </source>
</evidence>
<dbReference type="InterPro" id="IPR059049">
    <property type="entry name" value="TSEN34_N"/>
</dbReference>
<comment type="caution">
    <text evidence="12">The sequence shown here is derived from an EMBL/GenBank/DDBJ whole genome shotgun (WGS) entry which is preliminary data.</text>
</comment>